<gene>
    <name evidence="2" type="ORF">GRJ2_002974300</name>
</gene>
<dbReference type="Pfam" id="PF00078">
    <property type="entry name" value="RVT_1"/>
    <property type="match status" value="1"/>
</dbReference>
<dbReference type="InterPro" id="IPR000477">
    <property type="entry name" value="RT_dom"/>
</dbReference>
<reference evidence="2 3" key="1">
    <citation type="submission" date="2024-06" db="EMBL/GenBank/DDBJ databases">
        <title>The draft genome of Grus japonensis, version 3.</title>
        <authorList>
            <person name="Nabeshima K."/>
            <person name="Suzuki S."/>
            <person name="Onuma M."/>
        </authorList>
    </citation>
    <scope>NUCLEOTIDE SEQUENCE [LARGE SCALE GENOMIC DNA]</scope>
    <source>
        <strain evidence="2 3">451A</strain>
    </source>
</reference>
<accession>A0ABC9Y7T2</accession>
<organism evidence="2 3">
    <name type="scientific">Grus japonensis</name>
    <name type="common">Japanese crane</name>
    <name type="synonym">Red-crowned crane</name>
    <dbReference type="NCBI Taxonomy" id="30415"/>
    <lineage>
        <taxon>Eukaryota</taxon>
        <taxon>Metazoa</taxon>
        <taxon>Chordata</taxon>
        <taxon>Craniata</taxon>
        <taxon>Vertebrata</taxon>
        <taxon>Euteleostomi</taxon>
        <taxon>Archelosauria</taxon>
        <taxon>Archosauria</taxon>
        <taxon>Dinosauria</taxon>
        <taxon>Saurischia</taxon>
        <taxon>Theropoda</taxon>
        <taxon>Coelurosauria</taxon>
        <taxon>Aves</taxon>
        <taxon>Neognathae</taxon>
        <taxon>Neoaves</taxon>
        <taxon>Gruiformes</taxon>
        <taxon>Gruidae</taxon>
        <taxon>Grus</taxon>
    </lineage>
</organism>
<evidence type="ECO:0000313" key="3">
    <source>
        <dbReference type="Proteomes" id="UP001623348"/>
    </source>
</evidence>
<name>A0ABC9Y7T2_GRUJA</name>
<sequence length="293" mass="33659">MSKWRTVMSGAPQGSILGPALFNIFVSDMDRGIKCTLSKFANDTKLRGVVDTLEGRDAIQRDLDRLERWGHANRMKFNKAKCKVLHVGRHNPKHDYRLGECPGSGKDRVNFTKSQDSPESNHVLGCIKRGVTSRLREVILPLYSALVKPHLECCVQLWGPQYKTDMELLERVQMRATKLIRGMQHLSCEDRLRELGLFSLEKRRLWGDVIAAYQYLEGAYRKAGEGLFIRECSDRTRGNGFKLKEGLFRLDVRTKFFTVRAVRHWNRLPREAVDAPSLEVFKARWDEALGNVV</sequence>
<comment type="caution">
    <text evidence="2">The sequence shown here is derived from an EMBL/GenBank/DDBJ whole genome shotgun (WGS) entry which is preliminary data.</text>
</comment>
<feature type="domain" description="Reverse transcriptase" evidence="1">
    <location>
        <begin position="5"/>
        <end position="105"/>
    </location>
</feature>
<dbReference type="Proteomes" id="UP001623348">
    <property type="component" value="Unassembled WGS sequence"/>
</dbReference>
<keyword evidence="3" id="KW-1185">Reference proteome</keyword>
<protein>
    <submittedName>
        <fullName evidence="2">Mitochondrial enolase superfamily member 1</fullName>
    </submittedName>
</protein>
<evidence type="ECO:0000313" key="2">
    <source>
        <dbReference type="EMBL" id="GAB0205087.1"/>
    </source>
</evidence>
<proteinExistence type="predicted"/>
<dbReference type="AlphaFoldDB" id="A0ABC9Y7T2"/>
<dbReference type="EMBL" id="BAAFJT010000040">
    <property type="protein sequence ID" value="GAB0205087.1"/>
    <property type="molecule type" value="Genomic_DNA"/>
</dbReference>
<evidence type="ECO:0000259" key="1">
    <source>
        <dbReference type="Pfam" id="PF00078"/>
    </source>
</evidence>
<dbReference type="PANTHER" id="PTHR33332">
    <property type="entry name" value="REVERSE TRANSCRIPTASE DOMAIN-CONTAINING PROTEIN"/>
    <property type="match status" value="1"/>
</dbReference>